<dbReference type="InterPro" id="IPR046342">
    <property type="entry name" value="CBS_dom_sf"/>
</dbReference>
<evidence type="ECO:0000256" key="3">
    <source>
        <dbReference type="PROSITE-ProRule" id="PRU00703"/>
    </source>
</evidence>
<dbReference type="AlphaFoldDB" id="A0A8J4Q4Z1"/>
<dbReference type="PANTHER" id="PTHR13780:SF34">
    <property type="entry name" value="CBS DOMAIN-CONTAINING PROTEIN"/>
    <property type="match status" value="1"/>
</dbReference>
<evidence type="ECO:0000256" key="2">
    <source>
        <dbReference type="ARBA" id="ARBA00023122"/>
    </source>
</evidence>
<accession>A0A8J4Q4Z1</accession>
<organism evidence="5 6">
    <name type="scientific">Polysphondylium violaceum</name>
    <dbReference type="NCBI Taxonomy" id="133409"/>
    <lineage>
        <taxon>Eukaryota</taxon>
        <taxon>Amoebozoa</taxon>
        <taxon>Evosea</taxon>
        <taxon>Eumycetozoa</taxon>
        <taxon>Dictyostelia</taxon>
        <taxon>Dictyosteliales</taxon>
        <taxon>Dictyosteliaceae</taxon>
        <taxon>Polysphondylium</taxon>
    </lineage>
</organism>
<protein>
    <recommendedName>
        <fullName evidence="4">CBS domain-containing protein</fullName>
    </recommendedName>
</protein>
<proteinExistence type="predicted"/>
<gene>
    <name evidence="5" type="ORF">CYY_004650</name>
</gene>
<dbReference type="OrthoDB" id="449052at2759"/>
<dbReference type="InterPro" id="IPR000644">
    <property type="entry name" value="CBS_dom"/>
</dbReference>
<dbReference type="SUPFAM" id="SSF54631">
    <property type="entry name" value="CBS-domain pair"/>
    <property type="match status" value="2"/>
</dbReference>
<reference evidence="5" key="1">
    <citation type="submission" date="2020-01" db="EMBL/GenBank/DDBJ databases">
        <title>Development of genomics and gene disruption for Polysphondylium violaceum indicates a role for the polyketide synthase stlB in stalk morphogenesis.</title>
        <authorList>
            <person name="Narita B."/>
            <person name="Kawabe Y."/>
            <person name="Kin K."/>
            <person name="Saito T."/>
            <person name="Gibbs R."/>
            <person name="Kuspa A."/>
            <person name="Muzny D."/>
            <person name="Queller D."/>
            <person name="Richards S."/>
            <person name="Strassman J."/>
            <person name="Sucgang R."/>
            <person name="Worley K."/>
            <person name="Schaap P."/>
        </authorList>
    </citation>
    <scope>NUCLEOTIDE SEQUENCE</scope>
    <source>
        <strain evidence="5">QSvi11</strain>
    </source>
</reference>
<feature type="domain" description="CBS" evidence="4">
    <location>
        <begin position="18"/>
        <end position="75"/>
    </location>
</feature>
<dbReference type="PANTHER" id="PTHR13780">
    <property type="entry name" value="AMP-ACTIVATED PROTEIN KINASE, GAMMA REGULATORY SUBUNIT"/>
    <property type="match status" value="1"/>
</dbReference>
<dbReference type="Pfam" id="PF00571">
    <property type="entry name" value="CBS"/>
    <property type="match status" value="2"/>
</dbReference>
<dbReference type="EMBL" id="AJWJ01000168">
    <property type="protein sequence ID" value="KAF2074036.1"/>
    <property type="molecule type" value="Genomic_DNA"/>
</dbReference>
<evidence type="ECO:0000256" key="1">
    <source>
        <dbReference type="ARBA" id="ARBA00022737"/>
    </source>
</evidence>
<evidence type="ECO:0000259" key="4">
    <source>
        <dbReference type="PROSITE" id="PS51371"/>
    </source>
</evidence>
<dbReference type="Gene3D" id="3.10.580.10">
    <property type="entry name" value="CBS-domain"/>
    <property type="match status" value="2"/>
</dbReference>
<name>A0A8J4Q4Z1_9MYCE</name>
<keyword evidence="1" id="KW-0677">Repeat</keyword>
<keyword evidence="6" id="KW-1185">Reference proteome</keyword>
<evidence type="ECO:0000313" key="6">
    <source>
        <dbReference type="Proteomes" id="UP000695562"/>
    </source>
</evidence>
<dbReference type="PROSITE" id="PS51371">
    <property type="entry name" value="CBS"/>
    <property type="match status" value="1"/>
</dbReference>
<dbReference type="SMART" id="SM00116">
    <property type="entry name" value="CBS"/>
    <property type="match status" value="2"/>
</dbReference>
<dbReference type="Proteomes" id="UP000695562">
    <property type="component" value="Unassembled WGS sequence"/>
</dbReference>
<sequence length="326" mass="36889">MTDFVEFLNTTRVGDFLKSKDMIIVESSSTLDQLLNTFYQFSIFSAPVVDQQKVVGVVDMLDVVNFIIEFSGLKIQSNLSLLETNPQKFTSILGTGGNLFSESTVSTILNNRQNKLFVVRNVDPCMKLISIYNDIITKVFILDELNEIINLASQTDVLAIVAQNIHLLGDRKKFTVEQSGICTTFKKSFTSETRVINILKEFLDNNMIAAPIIDPKTSKLVANFSITNIKSLKKDNFDELMLPVLDYLRFQSIKEKKRNLSCLKENSFYPLTCYATDTLEYAIFKLVATKVHRLWLIDQDGKPSHMIGIDAILKNIALPSMDVEKN</sequence>
<comment type="caution">
    <text evidence="5">The sequence shown here is derived from an EMBL/GenBank/DDBJ whole genome shotgun (WGS) entry which is preliminary data.</text>
</comment>
<keyword evidence="2 3" id="KW-0129">CBS domain</keyword>
<evidence type="ECO:0000313" key="5">
    <source>
        <dbReference type="EMBL" id="KAF2074036.1"/>
    </source>
</evidence>
<dbReference type="InterPro" id="IPR050511">
    <property type="entry name" value="AMPK_gamma/SDS23_families"/>
</dbReference>